<comment type="caution">
    <text evidence="1">The sequence shown here is derived from an EMBL/GenBank/DDBJ whole genome shotgun (WGS) entry which is preliminary data.</text>
</comment>
<reference evidence="1" key="1">
    <citation type="journal article" date="2020" name="Stud. Mycol.">
        <title>101 Dothideomycetes genomes: a test case for predicting lifestyles and emergence of pathogens.</title>
        <authorList>
            <person name="Haridas S."/>
            <person name="Albert R."/>
            <person name="Binder M."/>
            <person name="Bloem J."/>
            <person name="Labutti K."/>
            <person name="Salamov A."/>
            <person name="Andreopoulos B."/>
            <person name="Baker S."/>
            <person name="Barry K."/>
            <person name="Bills G."/>
            <person name="Bluhm B."/>
            <person name="Cannon C."/>
            <person name="Castanera R."/>
            <person name="Culley D."/>
            <person name="Daum C."/>
            <person name="Ezra D."/>
            <person name="Gonzalez J."/>
            <person name="Henrissat B."/>
            <person name="Kuo A."/>
            <person name="Liang C."/>
            <person name="Lipzen A."/>
            <person name="Lutzoni F."/>
            <person name="Magnuson J."/>
            <person name="Mondo S."/>
            <person name="Nolan M."/>
            <person name="Ohm R."/>
            <person name="Pangilinan J."/>
            <person name="Park H.-J."/>
            <person name="Ramirez L."/>
            <person name="Alfaro M."/>
            <person name="Sun H."/>
            <person name="Tritt A."/>
            <person name="Yoshinaga Y."/>
            <person name="Zwiers L.-H."/>
            <person name="Turgeon B."/>
            <person name="Goodwin S."/>
            <person name="Spatafora J."/>
            <person name="Crous P."/>
            <person name="Grigoriev I."/>
        </authorList>
    </citation>
    <scope>NUCLEOTIDE SEQUENCE</scope>
    <source>
        <strain evidence="1">CBS 110217</strain>
    </source>
</reference>
<evidence type="ECO:0000313" key="1">
    <source>
        <dbReference type="EMBL" id="KAF2036090.1"/>
    </source>
</evidence>
<accession>A0A9P4LSZ2</accession>
<gene>
    <name evidence="1" type="ORF">EK21DRAFT_83804</name>
</gene>
<dbReference type="InterPro" id="IPR009003">
    <property type="entry name" value="Peptidase_S1_PA"/>
</dbReference>
<protein>
    <submittedName>
        <fullName evidence="1">Uncharacterized protein</fullName>
    </submittedName>
</protein>
<evidence type="ECO:0000313" key="2">
    <source>
        <dbReference type="Proteomes" id="UP000799777"/>
    </source>
</evidence>
<organism evidence="1 2">
    <name type="scientific">Setomelanomma holmii</name>
    <dbReference type="NCBI Taxonomy" id="210430"/>
    <lineage>
        <taxon>Eukaryota</taxon>
        <taxon>Fungi</taxon>
        <taxon>Dikarya</taxon>
        <taxon>Ascomycota</taxon>
        <taxon>Pezizomycotina</taxon>
        <taxon>Dothideomycetes</taxon>
        <taxon>Pleosporomycetidae</taxon>
        <taxon>Pleosporales</taxon>
        <taxon>Pleosporineae</taxon>
        <taxon>Phaeosphaeriaceae</taxon>
        <taxon>Setomelanomma</taxon>
    </lineage>
</organism>
<proteinExistence type="predicted"/>
<sequence>MAYIVLDDWQEGSLAAELSSCEIQKKSFTNRSLSCARKHVVALVQRSERRANDCNEDEPIHVVAMKHQGQNFSLAKPANTAYRYCLFFSLTGTLHISVSYSVAKEAEFYSPNYRDTAGNDSLPLSIYKYLKTVVLLRAFLNGHAFSTASDITKFTRQQKMTTSVSIRLSTAMSTPSSNVLKDTSYSSHGKISITTLLFVGLSLAGLWLYEHDRFENLSEDAREADLLSIFEMEARVLERIFPILITVGSLLVLYWVEAVKRNSTTALRLTALTSSLSREHSKMAAIAGTSGSKGMELRGWSSEATLSQLRDLLDDAKFDQLEKHIDRLRDASQRLNDVTRRVDQSWDRFIFDAFWSCVSRLTVFKLPWQRAQSDEGIEQPPLTAIEGELINDLYEAAQRVQFCPLPGVSRMREWEDSNEAQDLIDKAETAMESISGLISQVPEAKLLPGLDFNQRAVVAYWEFSASTPQNAIMTTTPETVFSDSSFNLHASTIPFETVLGHHPRQQVPKAEVSPGGRFRAGHNLYGTYEVDGQYFKRYTCEVLVQLGVHGDLADPIVEKQFGHCTAVHWGYYGVMKKRYDFAAIKLRAPFKDYVPIFYNKPALTGANIHLQVVGYPGDLLGFGDQRKGFRMFSSEAGVTYNITQDGSMICYPLDTFRGNSGGLILQIDPKDGSFKAIGVHCYGVGLGGQLNSGPPIGYNGNDINAFVKAISIAASGVASGSATVTAQPKSTIPGLLKVELPVSTP</sequence>
<keyword evidence="2" id="KW-1185">Reference proteome</keyword>
<name>A0A9P4LSZ2_9PLEO</name>
<dbReference type="Proteomes" id="UP000799777">
    <property type="component" value="Unassembled WGS sequence"/>
</dbReference>
<dbReference type="Gene3D" id="2.40.10.10">
    <property type="entry name" value="Trypsin-like serine proteases"/>
    <property type="match status" value="2"/>
</dbReference>
<dbReference type="InterPro" id="IPR043504">
    <property type="entry name" value="Peptidase_S1_PA_chymotrypsin"/>
</dbReference>
<dbReference type="EMBL" id="ML978155">
    <property type="protein sequence ID" value="KAF2036090.1"/>
    <property type="molecule type" value="Genomic_DNA"/>
</dbReference>
<dbReference type="OrthoDB" id="3693942at2759"/>
<dbReference type="AlphaFoldDB" id="A0A9P4LSZ2"/>
<dbReference type="SUPFAM" id="SSF50494">
    <property type="entry name" value="Trypsin-like serine proteases"/>
    <property type="match status" value="1"/>
</dbReference>